<evidence type="ECO:0000256" key="6">
    <source>
        <dbReference type="ARBA" id="ARBA00023004"/>
    </source>
</evidence>
<evidence type="ECO:0000256" key="5">
    <source>
        <dbReference type="ARBA" id="ARBA00022982"/>
    </source>
</evidence>
<keyword evidence="2" id="KW-0813">Transport</keyword>
<dbReference type="STRING" id="70448.A0A090M6Z5"/>
<gene>
    <name evidence="10" type="ORF">OT_ostta06g03220</name>
</gene>
<keyword evidence="3" id="KW-0001">2Fe-2S</keyword>
<dbReference type="CDD" id="cd00207">
    <property type="entry name" value="fer2"/>
    <property type="match status" value="1"/>
</dbReference>
<comment type="similarity">
    <text evidence="1">Belongs to the 2Fe2S plant-type ferredoxin family.</text>
</comment>
<feature type="domain" description="2Fe-2S ferredoxin-type" evidence="9">
    <location>
        <begin position="39"/>
        <end position="131"/>
    </location>
</feature>
<dbReference type="RefSeq" id="XP_003079961.2">
    <property type="nucleotide sequence ID" value="XM_003079913.2"/>
</dbReference>
<dbReference type="OrthoDB" id="1885901at2759"/>
<proteinExistence type="inferred from homology"/>
<evidence type="ECO:0000256" key="7">
    <source>
        <dbReference type="ARBA" id="ARBA00023014"/>
    </source>
</evidence>
<dbReference type="SUPFAM" id="SSF54292">
    <property type="entry name" value="2Fe-2S ferredoxin-like"/>
    <property type="match status" value="1"/>
</dbReference>
<reference evidence="10 11" key="2">
    <citation type="journal article" date="2014" name="BMC Genomics">
        <title>An improved genome of the model marine alga Ostreococcus tauri unfolds by assessing Illumina de novo assemblies.</title>
        <authorList>
            <person name="Blanc-Mathieu R."/>
            <person name="Verhelst B."/>
            <person name="Derelle E."/>
            <person name="Rombauts S."/>
            <person name="Bouget F.Y."/>
            <person name="Carre I."/>
            <person name="Chateau A."/>
            <person name="Eyre-Walker A."/>
            <person name="Grimsley N."/>
            <person name="Moreau H."/>
            <person name="Piegu B."/>
            <person name="Rivals E."/>
            <person name="Schackwitz W."/>
            <person name="Van de Peer Y."/>
            <person name="Piganeau G."/>
        </authorList>
    </citation>
    <scope>NUCLEOTIDE SEQUENCE [LARGE SCALE GENOMIC DNA]</scope>
    <source>
        <strain evidence="11">OTTH 0595 / CCAP 157/2 / RCC745</strain>
    </source>
</reference>
<dbReference type="InterPro" id="IPR036010">
    <property type="entry name" value="2Fe-2S_ferredoxin-like_sf"/>
</dbReference>
<dbReference type="GO" id="GO:0051537">
    <property type="term" value="F:2 iron, 2 sulfur cluster binding"/>
    <property type="evidence" value="ECO:0007669"/>
    <property type="project" value="UniProtKB-KW"/>
</dbReference>
<evidence type="ECO:0000256" key="2">
    <source>
        <dbReference type="ARBA" id="ARBA00022448"/>
    </source>
</evidence>
<name>A0A090M6Z5_OSTTA</name>
<dbReference type="InterPro" id="IPR001041">
    <property type="entry name" value="2Fe-2S_ferredoxin-type"/>
</dbReference>
<dbReference type="Proteomes" id="UP000009170">
    <property type="component" value="Unassembled WGS sequence"/>
</dbReference>
<protein>
    <submittedName>
        <fullName evidence="10">2Fe-2S ferredoxin-type domain</fullName>
    </submittedName>
</protein>
<comment type="cofactor">
    <cofactor evidence="8">
        <name>[2Fe-2S] cluster</name>
        <dbReference type="ChEBI" id="CHEBI:190135"/>
    </cofactor>
</comment>
<keyword evidence="11" id="KW-1185">Reference proteome</keyword>
<sequence>MPISLSARASVFAMSDAKVRRASCSVKRANRGRSTVRVEAVSVEIRHEGQTVTVEVGDDDNILDVALDAGLDLRYDCKMGVCMMCPAKVLSGAVDQSGSMLSDDVEEKGYALLCCAKPEGEGVVIQTVSEDELLEEQLCSSG</sequence>
<keyword evidence="7" id="KW-0411">Iron-sulfur</keyword>
<evidence type="ECO:0000256" key="8">
    <source>
        <dbReference type="ARBA" id="ARBA00034078"/>
    </source>
</evidence>
<dbReference type="GeneID" id="9835587"/>
<dbReference type="GO" id="GO:0009507">
    <property type="term" value="C:chloroplast"/>
    <property type="evidence" value="ECO:0007669"/>
    <property type="project" value="TreeGrafter"/>
</dbReference>
<keyword evidence="4" id="KW-0479">Metal-binding</keyword>
<dbReference type="FunCoup" id="A0A090M6Z5">
    <property type="interactions" value="129"/>
</dbReference>
<evidence type="ECO:0000313" key="10">
    <source>
        <dbReference type="EMBL" id="CEF98432.1"/>
    </source>
</evidence>
<organism evidence="10 11">
    <name type="scientific">Ostreococcus tauri</name>
    <name type="common">Marine green alga</name>
    <dbReference type="NCBI Taxonomy" id="70448"/>
    <lineage>
        <taxon>Eukaryota</taxon>
        <taxon>Viridiplantae</taxon>
        <taxon>Chlorophyta</taxon>
        <taxon>Mamiellophyceae</taxon>
        <taxon>Mamiellales</taxon>
        <taxon>Bathycoccaceae</taxon>
        <taxon>Ostreococcus</taxon>
    </lineage>
</organism>
<evidence type="ECO:0000256" key="4">
    <source>
        <dbReference type="ARBA" id="ARBA00022723"/>
    </source>
</evidence>
<reference evidence="11" key="1">
    <citation type="journal article" date="2006" name="Proc. Natl. Acad. Sci. U.S.A.">
        <title>Genome analysis of the smallest free-living eukaryote Ostreococcus tauri unveils many unique features.</title>
        <authorList>
            <person name="Derelle E."/>
            <person name="Ferraz C."/>
            <person name="Rombauts S."/>
            <person name="Rouze P."/>
            <person name="Worden A.Z."/>
            <person name="Robbens S."/>
            <person name="Partensky F."/>
            <person name="Degroeve S."/>
            <person name="Echeynie S."/>
            <person name="Cooke R."/>
            <person name="Saeys Y."/>
            <person name="Wuyts J."/>
            <person name="Jabbari K."/>
            <person name="Bowler C."/>
            <person name="Panaud O."/>
            <person name="Piegu B."/>
            <person name="Ball S.G."/>
            <person name="Ral J.-P."/>
            <person name="Bouget F.-Y."/>
            <person name="Piganeau G."/>
            <person name="De Baets B."/>
            <person name="Picard A."/>
            <person name="Delseny M."/>
            <person name="Demaille J."/>
            <person name="Van de Peer Y."/>
            <person name="Moreau H."/>
        </authorList>
    </citation>
    <scope>NUCLEOTIDE SEQUENCE [LARGE SCALE GENOMIC DNA]</scope>
    <source>
        <strain evidence="11">OTTH 0595 / CCAP 157/2 / RCC745</strain>
    </source>
</reference>
<evidence type="ECO:0000256" key="3">
    <source>
        <dbReference type="ARBA" id="ARBA00022714"/>
    </source>
</evidence>
<evidence type="ECO:0000259" key="9">
    <source>
        <dbReference type="PROSITE" id="PS51085"/>
    </source>
</evidence>
<dbReference type="AlphaFoldDB" id="A0A090M6Z5"/>
<evidence type="ECO:0000313" key="11">
    <source>
        <dbReference type="Proteomes" id="UP000009170"/>
    </source>
</evidence>
<dbReference type="PANTHER" id="PTHR43112:SF9">
    <property type="entry name" value="FERREDOXIN C 1, CHLOROPLASTIC"/>
    <property type="match status" value="1"/>
</dbReference>
<dbReference type="PANTHER" id="PTHR43112">
    <property type="entry name" value="FERREDOXIN"/>
    <property type="match status" value="1"/>
</dbReference>
<dbReference type="KEGG" id="ota:OT_ostta06g03220"/>
<dbReference type="EMBL" id="CAID01000006">
    <property type="protein sequence ID" value="CEF98432.1"/>
    <property type="molecule type" value="Genomic_DNA"/>
</dbReference>
<dbReference type="InParanoid" id="A0A090M6Z5"/>
<keyword evidence="6" id="KW-0408">Iron</keyword>
<evidence type="ECO:0000256" key="1">
    <source>
        <dbReference type="ARBA" id="ARBA00007874"/>
    </source>
</evidence>
<comment type="caution">
    <text evidence="10">The sequence shown here is derived from an EMBL/GenBank/DDBJ whole genome shotgun (WGS) entry which is preliminary data.</text>
</comment>
<dbReference type="Pfam" id="PF00111">
    <property type="entry name" value="Fer2"/>
    <property type="match status" value="1"/>
</dbReference>
<dbReference type="Gene3D" id="3.10.20.30">
    <property type="match status" value="1"/>
</dbReference>
<accession>A0A090M6Z5</accession>
<keyword evidence="5" id="KW-0249">Electron transport</keyword>
<dbReference type="PROSITE" id="PS51085">
    <property type="entry name" value="2FE2S_FER_2"/>
    <property type="match status" value="1"/>
</dbReference>
<dbReference type="InterPro" id="IPR012675">
    <property type="entry name" value="Beta-grasp_dom_sf"/>
</dbReference>
<dbReference type="GO" id="GO:0046872">
    <property type="term" value="F:metal ion binding"/>
    <property type="evidence" value="ECO:0007669"/>
    <property type="project" value="UniProtKB-KW"/>
</dbReference>